<organism evidence="7">
    <name type="scientific">uncultured Cytophagales bacterium</name>
    <dbReference type="NCBI Taxonomy" id="158755"/>
    <lineage>
        <taxon>Bacteria</taxon>
        <taxon>Pseudomonadati</taxon>
        <taxon>Bacteroidota</taxon>
        <taxon>Sphingobacteriia</taxon>
        <taxon>Sphingobacteriales</taxon>
        <taxon>environmental samples</taxon>
    </lineage>
</organism>
<evidence type="ECO:0000256" key="6">
    <source>
        <dbReference type="SAM" id="Phobius"/>
    </source>
</evidence>
<accession>A0A6J4HV23</accession>
<feature type="transmembrane region" description="Helical" evidence="6">
    <location>
        <begin position="12"/>
        <end position="29"/>
    </location>
</feature>
<evidence type="ECO:0000313" key="7">
    <source>
        <dbReference type="EMBL" id="CAA9234769.1"/>
    </source>
</evidence>
<dbReference type="AlphaFoldDB" id="A0A6J4HV23"/>
<feature type="transmembrane region" description="Helical" evidence="6">
    <location>
        <begin position="181"/>
        <end position="198"/>
    </location>
</feature>
<protein>
    <submittedName>
        <fullName evidence="7">Uncharacterized protein</fullName>
    </submittedName>
</protein>
<feature type="transmembrane region" description="Helical" evidence="6">
    <location>
        <begin position="246"/>
        <end position="270"/>
    </location>
</feature>
<feature type="transmembrane region" description="Helical" evidence="6">
    <location>
        <begin position="81"/>
        <end position="101"/>
    </location>
</feature>
<name>A0A6J4HV23_9SPHI</name>
<dbReference type="Pfam" id="PF01943">
    <property type="entry name" value="Polysacc_synt"/>
    <property type="match status" value="1"/>
</dbReference>
<evidence type="ECO:0000256" key="1">
    <source>
        <dbReference type="ARBA" id="ARBA00004651"/>
    </source>
</evidence>
<gene>
    <name evidence="7" type="ORF">AVDCRST_MAG56-1127</name>
</gene>
<evidence type="ECO:0000256" key="2">
    <source>
        <dbReference type="ARBA" id="ARBA00022475"/>
    </source>
</evidence>
<sequence>MGIVIRQSIKSAVVTYAGVLIGTLNVLWLSPKFLSKEEIGLAQFVVDISLLYAAFAQLGVSQTALRFFPYFQEDSRLYPRFLGVLTVLPLAGLAVFSLAYFLLEPVFTRVYRQESPLLLPYYYYLLPLTFFFVYIQLLESFARINLRIAVPALIRELFLKLFNACLIVLYGLGWISLDQFILMLVASYGLAVVFLLLYNRQLGKLSVVFDFSFFKLPVFREMVSYGLFVFMGGLGTLLIYKIDALMLSASAGGVGTYGIYTIAFKIAIVIEIPRRAIAQITLPLITTAWRNNDVAHIGDLYRKSALNQLIVGVFLFLGIWCNIDAIFNLIPNGEVYQAGKSVVLLIALSRLADMATGPNSEIIFGSKYYRYDLVGLVVMVLVKVVANRIFIPVLGSTGAAFADLLVVVLYNGAKLLFIWRKFGLQPFTYHNAVALLVGGLVYAATTFIPPAAGTVADTLFNIVLRSGLITGLYVGLIYLFRVSADANALAAALFRKVRGT</sequence>
<proteinExistence type="predicted"/>
<evidence type="ECO:0000256" key="3">
    <source>
        <dbReference type="ARBA" id="ARBA00022692"/>
    </source>
</evidence>
<feature type="transmembrane region" description="Helical" evidence="6">
    <location>
        <begin position="218"/>
        <end position="240"/>
    </location>
</feature>
<keyword evidence="4 6" id="KW-1133">Transmembrane helix</keyword>
<keyword evidence="5 6" id="KW-0472">Membrane</keyword>
<reference evidence="7" key="1">
    <citation type="submission" date="2020-02" db="EMBL/GenBank/DDBJ databases">
        <authorList>
            <person name="Meier V. D."/>
        </authorList>
    </citation>
    <scope>NUCLEOTIDE SEQUENCE</scope>
    <source>
        <strain evidence="7">AVDCRST_MAG56</strain>
    </source>
</reference>
<feature type="transmembrane region" description="Helical" evidence="6">
    <location>
        <begin position="309"/>
        <end position="329"/>
    </location>
</feature>
<dbReference type="EMBL" id="CADCTQ010000107">
    <property type="protein sequence ID" value="CAA9234769.1"/>
    <property type="molecule type" value="Genomic_DNA"/>
</dbReference>
<feature type="transmembrane region" description="Helical" evidence="6">
    <location>
        <begin position="431"/>
        <end position="452"/>
    </location>
</feature>
<keyword evidence="3 6" id="KW-0812">Transmembrane</keyword>
<feature type="transmembrane region" description="Helical" evidence="6">
    <location>
        <begin position="41"/>
        <end position="60"/>
    </location>
</feature>
<feature type="transmembrane region" description="Helical" evidence="6">
    <location>
        <begin position="458"/>
        <end position="480"/>
    </location>
</feature>
<dbReference type="PANTHER" id="PTHR30250:SF11">
    <property type="entry name" value="O-ANTIGEN TRANSPORTER-RELATED"/>
    <property type="match status" value="1"/>
</dbReference>
<feature type="transmembrane region" description="Helical" evidence="6">
    <location>
        <begin position="400"/>
        <end position="419"/>
    </location>
</feature>
<keyword evidence="2" id="KW-1003">Cell membrane</keyword>
<feature type="transmembrane region" description="Helical" evidence="6">
    <location>
        <begin position="157"/>
        <end position="175"/>
    </location>
</feature>
<comment type="subcellular location">
    <subcellularLocation>
        <location evidence="1">Cell membrane</location>
        <topology evidence="1">Multi-pass membrane protein</topology>
    </subcellularLocation>
</comment>
<feature type="transmembrane region" description="Helical" evidence="6">
    <location>
        <begin position="121"/>
        <end position="137"/>
    </location>
</feature>
<dbReference type="GO" id="GO:0005886">
    <property type="term" value="C:plasma membrane"/>
    <property type="evidence" value="ECO:0007669"/>
    <property type="project" value="UniProtKB-SubCell"/>
</dbReference>
<dbReference type="PANTHER" id="PTHR30250">
    <property type="entry name" value="PST FAMILY PREDICTED COLANIC ACID TRANSPORTER"/>
    <property type="match status" value="1"/>
</dbReference>
<evidence type="ECO:0000256" key="4">
    <source>
        <dbReference type="ARBA" id="ARBA00022989"/>
    </source>
</evidence>
<dbReference type="InterPro" id="IPR050833">
    <property type="entry name" value="Poly_Biosynth_Transport"/>
</dbReference>
<evidence type="ECO:0000256" key="5">
    <source>
        <dbReference type="ARBA" id="ARBA00023136"/>
    </source>
</evidence>
<dbReference type="InterPro" id="IPR002797">
    <property type="entry name" value="Polysacc_synth"/>
</dbReference>